<reference evidence="1 2" key="1">
    <citation type="journal article" date="2010" name="PLoS ONE">
        <title>The Waddlia genome: a window into chlamydial biology.</title>
        <authorList>
            <person name="Bertelli C."/>
            <person name="Collyn F."/>
            <person name="Croxatto A."/>
            <person name="Ruckert C."/>
            <person name="Polkinghorne A."/>
            <person name="Kebbi-Beghdadi C."/>
            <person name="Goesmann A."/>
            <person name="Vaughan L."/>
            <person name="Greub G."/>
        </authorList>
    </citation>
    <scope>NUCLEOTIDE SEQUENCE [LARGE SCALE GENOMIC DNA]</scope>
    <source>
        <strain evidence="2">ATCC VR-1470 / WSU 86-1044</strain>
    </source>
</reference>
<dbReference type="EMBL" id="CP001928">
    <property type="protein sequence ID" value="ADI38697.1"/>
    <property type="molecule type" value="Genomic_DNA"/>
</dbReference>
<gene>
    <name evidence="1" type="ordered locus">wcw_1345</name>
</gene>
<dbReference type="AlphaFoldDB" id="D6YRK2"/>
<evidence type="ECO:0000313" key="2">
    <source>
        <dbReference type="Proteomes" id="UP000001505"/>
    </source>
</evidence>
<sequence length="156" mass="18035">MEEPMFRLKTTLLTLLFFCMTISGFAATPQLLQTLGSTNLDLLKNAQYVTILAMYEKLPEIHLTNDEIARLKRQLLDDHNYSFNQNQPCKFVPEISFKFQNTEGEAIHVFVSPSCNQILFSMGGKSALLNYEPAHERLEHYFQQLIKNTRMKNKVS</sequence>
<organism evidence="1 2">
    <name type="scientific">Waddlia chondrophila (strain ATCC VR-1470 / WSU 86-1044)</name>
    <dbReference type="NCBI Taxonomy" id="716544"/>
    <lineage>
        <taxon>Bacteria</taxon>
        <taxon>Pseudomonadati</taxon>
        <taxon>Chlamydiota</taxon>
        <taxon>Chlamydiia</taxon>
        <taxon>Parachlamydiales</taxon>
        <taxon>Waddliaceae</taxon>
        <taxon>Waddlia</taxon>
    </lineage>
</organism>
<protein>
    <submittedName>
        <fullName evidence="1">Uncharacterized protein</fullName>
    </submittedName>
</protein>
<dbReference type="KEGG" id="wch:wcw_1345"/>
<proteinExistence type="predicted"/>
<accession>D6YRK2</accession>
<keyword evidence="2" id="KW-1185">Reference proteome</keyword>
<name>D6YRK2_WADCW</name>
<dbReference type="Proteomes" id="UP000001505">
    <property type="component" value="Chromosome"/>
</dbReference>
<evidence type="ECO:0000313" key="1">
    <source>
        <dbReference type="EMBL" id="ADI38697.1"/>
    </source>
</evidence>
<dbReference type="HOGENOM" id="CLU_1685853_0_0_0"/>